<keyword evidence="2" id="KW-1185">Reference proteome</keyword>
<dbReference type="InterPro" id="IPR045937">
    <property type="entry name" value="DUF6357"/>
</dbReference>
<dbReference type="EMBL" id="JACHGT010000009">
    <property type="protein sequence ID" value="MBB6036387.1"/>
    <property type="molecule type" value="Genomic_DNA"/>
</dbReference>
<dbReference type="AlphaFoldDB" id="A0A841FSU9"/>
<evidence type="ECO:0008006" key="3">
    <source>
        <dbReference type="Google" id="ProtNLM"/>
    </source>
</evidence>
<proteinExistence type="predicted"/>
<protein>
    <recommendedName>
        <fullName evidence="3">CchlT</fullName>
    </recommendedName>
</protein>
<evidence type="ECO:0000313" key="2">
    <source>
        <dbReference type="Proteomes" id="UP000548476"/>
    </source>
</evidence>
<dbReference type="Pfam" id="PF19884">
    <property type="entry name" value="DUF6357"/>
    <property type="match status" value="1"/>
</dbReference>
<name>A0A841FSU9_9ACTN</name>
<sequence length="409" mass="45303">MSGALVFKRENGWLPKVIREAEGLRLEVVGGADALHDPRRFSVPIREEHLAVIRADLARHLILSSAVGPLCHAAGIRGPLDEAAAVALLDPILLARPDEVDAFLRRTKWERALLVAHGADIELLEDGRVLASLSAATESSNWQRAQTYEADQRRARRGVTLSPLDAAILKFTGQYLHGSTIPRRDPRAVEPALLPVVLRVVATAERACADMNIARDPRRGKLGTDKRDWKRMEAAAEAALRGEHPELADDAVRTVTFLMCSEAAARARKQPFDVEVVPPGERELTFTDDKEVERRWRPGDERGAVESFWAFVAERAGSRNEVFTLEDEDPGEGIQLHFYADSIARIATVPQGDGYRVEYGLIDDLAHYRAMVRAYVAGGFGALDELAGWMSDHAAFEDARRRRDGSRRG</sequence>
<dbReference type="Proteomes" id="UP000548476">
    <property type="component" value="Unassembled WGS sequence"/>
</dbReference>
<reference evidence="1 2" key="1">
    <citation type="submission" date="2020-08" db="EMBL/GenBank/DDBJ databases">
        <title>Genomic Encyclopedia of Type Strains, Phase IV (KMG-IV): sequencing the most valuable type-strain genomes for metagenomic binning, comparative biology and taxonomic classification.</title>
        <authorList>
            <person name="Goeker M."/>
        </authorList>
    </citation>
    <scope>NUCLEOTIDE SEQUENCE [LARGE SCALE GENOMIC DNA]</scope>
    <source>
        <strain evidence="1 2">YIM 65646</strain>
    </source>
</reference>
<dbReference type="RefSeq" id="WP_184789243.1">
    <property type="nucleotide sequence ID" value="NZ_BONT01000028.1"/>
</dbReference>
<comment type="caution">
    <text evidence="1">The sequence shown here is derived from an EMBL/GenBank/DDBJ whole genome shotgun (WGS) entry which is preliminary data.</text>
</comment>
<organism evidence="1 2">
    <name type="scientific">Phytomonospora endophytica</name>
    <dbReference type="NCBI Taxonomy" id="714109"/>
    <lineage>
        <taxon>Bacteria</taxon>
        <taxon>Bacillati</taxon>
        <taxon>Actinomycetota</taxon>
        <taxon>Actinomycetes</taxon>
        <taxon>Micromonosporales</taxon>
        <taxon>Micromonosporaceae</taxon>
        <taxon>Phytomonospora</taxon>
    </lineage>
</organism>
<evidence type="ECO:0000313" key="1">
    <source>
        <dbReference type="EMBL" id="MBB6036387.1"/>
    </source>
</evidence>
<gene>
    <name evidence="1" type="ORF">HNR73_004258</name>
</gene>
<accession>A0A841FSU9</accession>